<sequence length="154" mass="16493">MVKTPSVLLGIGLGGFVDGIVLHQLLQWHHLLSDAGEPMTTVAGLEANTLADGVFHVATWICVAVGSWLMFRAWQDGRIAPPWRAHVGLLLVGWGAFNLVEGLVDHQILGVHHVRDDIGAPLGWDLAFLGFGALLVLAGLALMRTPQAVTARAR</sequence>
<comment type="caution">
    <text evidence="2">The sequence shown here is derived from an EMBL/GenBank/DDBJ whole genome shotgun (WGS) entry which is preliminary data.</text>
</comment>
<evidence type="ECO:0000313" key="2">
    <source>
        <dbReference type="EMBL" id="RKQ86741.1"/>
    </source>
</evidence>
<feature type="transmembrane region" description="Helical" evidence="1">
    <location>
        <begin position="83"/>
        <end position="104"/>
    </location>
</feature>
<dbReference type="Pfam" id="PF10002">
    <property type="entry name" value="DUF2243"/>
    <property type="match status" value="1"/>
</dbReference>
<gene>
    <name evidence="2" type="ORF">C8N24_4756</name>
</gene>
<dbReference type="AlphaFoldDB" id="A0A660KYF9"/>
<dbReference type="InterPro" id="IPR018719">
    <property type="entry name" value="DUF2243_membrane"/>
</dbReference>
<feature type="transmembrane region" description="Helical" evidence="1">
    <location>
        <begin position="53"/>
        <end position="71"/>
    </location>
</feature>
<feature type="transmembrane region" description="Helical" evidence="1">
    <location>
        <begin position="7"/>
        <end position="26"/>
    </location>
</feature>
<evidence type="ECO:0000256" key="1">
    <source>
        <dbReference type="SAM" id="Phobius"/>
    </source>
</evidence>
<keyword evidence="1" id="KW-0472">Membrane</keyword>
<organism evidence="2 3">
    <name type="scientific">Solirubrobacter pauli</name>
    <dbReference type="NCBI Taxonomy" id="166793"/>
    <lineage>
        <taxon>Bacteria</taxon>
        <taxon>Bacillati</taxon>
        <taxon>Actinomycetota</taxon>
        <taxon>Thermoleophilia</taxon>
        <taxon>Solirubrobacterales</taxon>
        <taxon>Solirubrobacteraceae</taxon>
        <taxon>Solirubrobacter</taxon>
    </lineage>
</organism>
<dbReference type="EMBL" id="RBIL01000002">
    <property type="protein sequence ID" value="RKQ86741.1"/>
    <property type="molecule type" value="Genomic_DNA"/>
</dbReference>
<keyword evidence="1" id="KW-0812">Transmembrane</keyword>
<reference evidence="2 3" key="1">
    <citation type="submission" date="2018-10" db="EMBL/GenBank/DDBJ databases">
        <title>Genomic Encyclopedia of Archaeal and Bacterial Type Strains, Phase II (KMG-II): from individual species to whole genera.</title>
        <authorList>
            <person name="Goeker M."/>
        </authorList>
    </citation>
    <scope>NUCLEOTIDE SEQUENCE [LARGE SCALE GENOMIC DNA]</scope>
    <source>
        <strain evidence="2 3">DSM 14954</strain>
    </source>
</reference>
<dbReference type="OrthoDB" id="5190099at2"/>
<feature type="transmembrane region" description="Helical" evidence="1">
    <location>
        <begin position="124"/>
        <end position="143"/>
    </location>
</feature>
<evidence type="ECO:0000313" key="3">
    <source>
        <dbReference type="Proteomes" id="UP000278962"/>
    </source>
</evidence>
<dbReference type="RefSeq" id="WP_121254726.1">
    <property type="nucleotide sequence ID" value="NZ_RBIL01000002.1"/>
</dbReference>
<accession>A0A660KYF9</accession>
<name>A0A660KYF9_9ACTN</name>
<keyword evidence="1" id="KW-1133">Transmembrane helix</keyword>
<proteinExistence type="predicted"/>
<dbReference type="Proteomes" id="UP000278962">
    <property type="component" value="Unassembled WGS sequence"/>
</dbReference>
<keyword evidence="3" id="KW-1185">Reference proteome</keyword>
<protein>
    <submittedName>
        <fullName evidence="2">Putative membrane protein</fullName>
    </submittedName>
</protein>